<feature type="compositionally biased region" description="Low complexity" evidence="10">
    <location>
        <begin position="45"/>
        <end position="57"/>
    </location>
</feature>
<keyword evidence="4" id="KW-0133">Cell shape</keyword>
<protein>
    <submittedName>
        <fullName evidence="13">D-alanyl-D-alanine endopeptidase</fullName>
        <ecNumber evidence="13">3.4.21.-</ecNumber>
    </submittedName>
</protein>
<feature type="region of interest" description="Disordered" evidence="10">
    <location>
        <begin position="33"/>
        <end position="81"/>
    </location>
</feature>
<dbReference type="Pfam" id="PF00768">
    <property type="entry name" value="Peptidase_S11"/>
    <property type="match status" value="1"/>
</dbReference>
<feature type="binding site" evidence="8">
    <location>
        <position position="355"/>
    </location>
    <ligand>
        <name>substrate</name>
    </ligand>
</feature>
<evidence type="ECO:0000256" key="8">
    <source>
        <dbReference type="PIRSR" id="PIRSR618044-2"/>
    </source>
</evidence>
<evidence type="ECO:0000259" key="12">
    <source>
        <dbReference type="Pfam" id="PF00768"/>
    </source>
</evidence>
<dbReference type="GO" id="GO:0008360">
    <property type="term" value="P:regulation of cell shape"/>
    <property type="evidence" value="ECO:0007669"/>
    <property type="project" value="UniProtKB-KW"/>
</dbReference>
<dbReference type="EC" id="3.4.21.-" evidence="13"/>
<feature type="chain" id="PRO_5038014816" evidence="11">
    <location>
        <begin position="28"/>
        <end position="414"/>
    </location>
</feature>
<keyword evidence="3 13" id="KW-0378">Hydrolase</keyword>
<evidence type="ECO:0000256" key="6">
    <source>
        <dbReference type="ARBA" id="ARBA00023316"/>
    </source>
</evidence>
<dbReference type="PANTHER" id="PTHR21581:SF26">
    <property type="entry name" value="D-ALANYL-D-ALANINE ENDOPEPTIDASE"/>
    <property type="match status" value="1"/>
</dbReference>
<evidence type="ECO:0000256" key="3">
    <source>
        <dbReference type="ARBA" id="ARBA00022801"/>
    </source>
</evidence>
<evidence type="ECO:0000256" key="4">
    <source>
        <dbReference type="ARBA" id="ARBA00022960"/>
    </source>
</evidence>
<evidence type="ECO:0000256" key="2">
    <source>
        <dbReference type="ARBA" id="ARBA00022729"/>
    </source>
</evidence>
<evidence type="ECO:0000256" key="10">
    <source>
        <dbReference type="SAM" id="MobiDB-lite"/>
    </source>
</evidence>
<proteinExistence type="inferred from homology"/>
<dbReference type="GO" id="GO:0009002">
    <property type="term" value="F:serine-type D-Ala-D-Ala carboxypeptidase activity"/>
    <property type="evidence" value="ECO:0007669"/>
    <property type="project" value="InterPro"/>
</dbReference>
<evidence type="ECO:0000256" key="7">
    <source>
        <dbReference type="PIRSR" id="PIRSR618044-1"/>
    </source>
</evidence>
<evidence type="ECO:0000313" key="14">
    <source>
        <dbReference type="Proteomes" id="UP000697998"/>
    </source>
</evidence>
<feature type="domain" description="Peptidase S11 D-alanyl-D-alanine carboxypeptidase A N-terminal" evidence="12">
    <location>
        <begin position="161"/>
        <end position="384"/>
    </location>
</feature>
<dbReference type="InterPro" id="IPR001967">
    <property type="entry name" value="Peptidase_S11_N"/>
</dbReference>
<dbReference type="EMBL" id="JADJMH010000001">
    <property type="protein sequence ID" value="MBK7673748.1"/>
    <property type="molecule type" value="Genomic_DNA"/>
</dbReference>
<accession>A0A935UFU3</accession>
<evidence type="ECO:0000256" key="1">
    <source>
        <dbReference type="ARBA" id="ARBA00007164"/>
    </source>
</evidence>
<comment type="caution">
    <text evidence="13">The sequence shown here is derived from an EMBL/GenBank/DDBJ whole genome shotgun (WGS) entry which is preliminary data.</text>
</comment>
<evidence type="ECO:0000313" key="13">
    <source>
        <dbReference type="EMBL" id="MBK7673748.1"/>
    </source>
</evidence>
<evidence type="ECO:0000256" key="5">
    <source>
        <dbReference type="ARBA" id="ARBA00022984"/>
    </source>
</evidence>
<keyword evidence="5" id="KW-0573">Peptidoglycan synthesis</keyword>
<dbReference type="SUPFAM" id="SSF56601">
    <property type="entry name" value="beta-lactamase/transpeptidase-like"/>
    <property type="match status" value="1"/>
</dbReference>
<dbReference type="PRINTS" id="PR00725">
    <property type="entry name" value="DADACBPTASE1"/>
</dbReference>
<gene>
    <name evidence="13" type="primary">pbpG</name>
    <name evidence="13" type="ORF">IPJ27_02710</name>
</gene>
<organism evidence="13 14">
    <name type="scientific">Candidatus Accumulibacter proximus</name>
    <dbReference type="NCBI Taxonomy" id="2954385"/>
    <lineage>
        <taxon>Bacteria</taxon>
        <taxon>Pseudomonadati</taxon>
        <taxon>Pseudomonadota</taxon>
        <taxon>Betaproteobacteria</taxon>
        <taxon>Candidatus Accumulibacter</taxon>
    </lineage>
</organism>
<dbReference type="Gene3D" id="3.40.710.10">
    <property type="entry name" value="DD-peptidase/beta-lactamase superfamily"/>
    <property type="match status" value="1"/>
</dbReference>
<dbReference type="GO" id="GO:0006508">
    <property type="term" value="P:proteolysis"/>
    <property type="evidence" value="ECO:0007669"/>
    <property type="project" value="InterPro"/>
</dbReference>
<feature type="active site" evidence="7">
    <location>
        <position position="250"/>
    </location>
</feature>
<feature type="active site" description="Acyl-ester intermediate" evidence="7">
    <location>
        <position position="193"/>
    </location>
</feature>
<dbReference type="AlphaFoldDB" id="A0A935UFU3"/>
<dbReference type="NCBIfam" id="NF008668">
    <property type="entry name" value="PRK11669.1"/>
    <property type="match status" value="1"/>
</dbReference>
<comment type="similarity">
    <text evidence="1 9">Belongs to the peptidase S11 family.</text>
</comment>
<keyword evidence="2 11" id="KW-0732">Signal</keyword>
<feature type="active site" description="Proton acceptor" evidence="7">
    <location>
        <position position="196"/>
    </location>
</feature>
<evidence type="ECO:0000256" key="11">
    <source>
        <dbReference type="SAM" id="SignalP"/>
    </source>
</evidence>
<dbReference type="GO" id="GO:0009252">
    <property type="term" value="P:peptidoglycan biosynthetic process"/>
    <property type="evidence" value="ECO:0007669"/>
    <property type="project" value="UniProtKB-KW"/>
</dbReference>
<dbReference type="Proteomes" id="UP000697998">
    <property type="component" value="Unassembled WGS sequence"/>
</dbReference>
<dbReference type="InterPro" id="IPR012338">
    <property type="entry name" value="Beta-lactam/transpept-like"/>
</dbReference>
<sequence length="414" mass="43457">MRMTLMALVLGFSVVGTTMFAMGAAEAVERAKGRAESQNGRGAQAAPKSKVAPVAKKGTATPIASNAKLSKGGRVQSEKETGIPVVAKGKVKPVAAKGEAVRLAQKNNAVAGPAKAKPTTLARNVAYTPVPATSALTHAVQKRNLTKDLAPNVDIWQEPGKLAVQSGSALVIGGEGGELLYEKNANAVVPIASITKVMTAMVVLDSLPNLQAPITIGDEDVDYLRGSRSRLGVGAEITRETALLLALMSSENRAANALGRHYPGGLQAFVAAMNRKALSLGMKDTRFEDPTGLSSNNVSTAHDLARMVAAAHRYPLIREFSTTPGARVEVKGRELDFHNTNQLVSSPTWAIGLSKTGYIREAGKCLVMQAQVADKPVVIVLLDSAGKQTRIGDANRIKRWMESASAGGRLAARG</sequence>
<dbReference type="PANTHER" id="PTHR21581">
    <property type="entry name" value="D-ALANYL-D-ALANINE CARBOXYPEPTIDASE"/>
    <property type="match status" value="1"/>
</dbReference>
<reference evidence="13 14" key="1">
    <citation type="submission" date="2020-10" db="EMBL/GenBank/DDBJ databases">
        <title>Connecting structure to function with the recovery of over 1000 high-quality activated sludge metagenome-assembled genomes encoding full-length rRNA genes using long-read sequencing.</title>
        <authorList>
            <person name="Singleton C.M."/>
            <person name="Petriglieri F."/>
            <person name="Kristensen J.M."/>
            <person name="Kirkegaard R.H."/>
            <person name="Michaelsen T.Y."/>
            <person name="Andersen M.H."/>
            <person name="Karst S.M."/>
            <person name="Dueholm M.S."/>
            <person name="Nielsen P.H."/>
            <person name="Albertsen M."/>
        </authorList>
    </citation>
    <scope>NUCLEOTIDE SEQUENCE [LARGE SCALE GENOMIC DNA]</scope>
    <source>
        <strain evidence="13">EsbW_18-Q3-R4-48_BATAC.285</strain>
    </source>
</reference>
<dbReference type="GO" id="GO:0071555">
    <property type="term" value="P:cell wall organization"/>
    <property type="evidence" value="ECO:0007669"/>
    <property type="project" value="UniProtKB-KW"/>
</dbReference>
<keyword evidence="6" id="KW-0961">Cell wall biogenesis/degradation</keyword>
<evidence type="ECO:0000256" key="9">
    <source>
        <dbReference type="RuleBase" id="RU004016"/>
    </source>
</evidence>
<name>A0A935UFU3_9PROT</name>
<feature type="signal peptide" evidence="11">
    <location>
        <begin position="1"/>
        <end position="27"/>
    </location>
</feature>
<dbReference type="InterPro" id="IPR018044">
    <property type="entry name" value="Peptidase_S11"/>
</dbReference>